<protein>
    <submittedName>
        <fullName evidence="2">Phenylacetic acid degradation protein PaaD,thioesterase</fullName>
    </submittedName>
</protein>
<dbReference type="InterPro" id="IPR006683">
    <property type="entry name" value="Thioestr_dom"/>
</dbReference>
<reference evidence="2" key="1">
    <citation type="submission" date="2015-10" db="EMBL/GenBank/DDBJ databases">
        <authorList>
            <person name="Gilbert D.G."/>
        </authorList>
    </citation>
    <scope>NUCLEOTIDE SEQUENCE</scope>
</reference>
<dbReference type="AlphaFoldDB" id="A0A160TIH0"/>
<organism evidence="2">
    <name type="scientific">hydrothermal vent metagenome</name>
    <dbReference type="NCBI Taxonomy" id="652676"/>
    <lineage>
        <taxon>unclassified sequences</taxon>
        <taxon>metagenomes</taxon>
        <taxon>ecological metagenomes</taxon>
    </lineage>
</organism>
<evidence type="ECO:0000259" key="1">
    <source>
        <dbReference type="Pfam" id="PF03061"/>
    </source>
</evidence>
<evidence type="ECO:0000313" key="2">
    <source>
        <dbReference type="EMBL" id="CUS43274.1"/>
    </source>
</evidence>
<sequence length="183" mass="20146">MSKDRCVSIRGLDKLDPYSTRTVHMVTETNPPATFLYEEDPDHPGWMRWGFTDPTRYNSFLGPMLVRIDDGIARVRMTPERRHSNLRDSVHGGAMLGFIDVSLFAASRSFGLITAGSAVTLDLSTQFIGGGRIGEPLEAQVELLRETGRLLFLRGLVVQGEDKVASFSATIRKSAKTAATTAE</sequence>
<name>A0A160TIH0_9ZZZZ</name>
<dbReference type="SUPFAM" id="SSF54637">
    <property type="entry name" value="Thioesterase/thiol ester dehydrase-isomerase"/>
    <property type="match status" value="1"/>
</dbReference>
<feature type="domain" description="Thioesterase" evidence="1">
    <location>
        <begin position="90"/>
        <end position="164"/>
    </location>
</feature>
<dbReference type="Pfam" id="PF03061">
    <property type="entry name" value="4HBT"/>
    <property type="match status" value="1"/>
</dbReference>
<dbReference type="Gene3D" id="3.10.129.10">
    <property type="entry name" value="Hotdog Thioesterase"/>
    <property type="match status" value="1"/>
</dbReference>
<dbReference type="CDD" id="cd03443">
    <property type="entry name" value="PaaI_thioesterase"/>
    <property type="match status" value="1"/>
</dbReference>
<gene>
    <name evidence="2" type="ORF">MGWOODY_Smn1325</name>
</gene>
<dbReference type="EMBL" id="CZQE01000027">
    <property type="protein sequence ID" value="CUS43274.1"/>
    <property type="molecule type" value="Genomic_DNA"/>
</dbReference>
<dbReference type="InterPro" id="IPR029069">
    <property type="entry name" value="HotDog_dom_sf"/>
</dbReference>
<proteinExistence type="predicted"/>
<accession>A0A160TIH0</accession>